<proteinExistence type="predicted"/>
<evidence type="ECO:0000313" key="4">
    <source>
        <dbReference type="Proteomes" id="UP000184240"/>
    </source>
</evidence>
<reference evidence="2 5" key="3">
    <citation type="submission" date="2018-07" db="EMBL/GenBank/DDBJ databases">
        <title>Leeuwenhoekiella genomics.</title>
        <authorList>
            <person name="Tahon G."/>
            <person name="Willems A."/>
        </authorList>
    </citation>
    <scope>NUCLEOTIDE SEQUENCE [LARGE SCALE GENOMIC DNA]</scope>
    <source>
        <strain evidence="2 5">LMG 24856</strain>
    </source>
</reference>
<dbReference type="GO" id="GO:0016787">
    <property type="term" value="F:hydrolase activity"/>
    <property type="evidence" value="ECO:0007669"/>
    <property type="project" value="InterPro"/>
</dbReference>
<dbReference type="OrthoDB" id="4762412at2"/>
<dbReference type="EMBL" id="FQXT01000003">
    <property type="protein sequence ID" value="SHI05047.1"/>
    <property type="molecule type" value="Genomic_DNA"/>
</dbReference>
<protein>
    <submittedName>
        <fullName evidence="3">5'-nucleotidase, C-terminal domain</fullName>
    </submittedName>
    <submittedName>
        <fullName evidence="2">5'-nucleotidase-like protein</fullName>
    </submittedName>
</protein>
<accession>A0A1M5XYZ2</accession>
<dbReference type="Proteomes" id="UP000290037">
    <property type="component" value="Unassembled WGS sequence"/>
</dbReference>
<dbReference type="PANTHER" id="PTHR11575">
    <property type="entry name" value="5'-NUCLEOTIDASE-RELATED"/>
    <property type="match status" value="1"/>
</dbReference>
<dbReference type="RefSeq" id="WP_072982375.1">
    <property type="nucleotide sequence ID" value="NZ_FQXT01000003.1"/>
</dbReference>
<dbReference type="EMBL" id="QOVN01000002">
    <property type="protein sequence ID" value="RXG30357.1"/>
    <property type="molecule type" value="Genomic_DNA"/>
</dbReference>
<dbReference type="GO" id="GO:0009166">
    <property type="term" value="P:nucleotide catabolic process"/>
    <property type="evidence" value="ECO:0007669"/>
    <property type="project" value="InterPro"/>
</dbReference>
<dbReference type="AlphaFoldDB" id="A0A1M5XYZ2"/>
<feature type="domain" description="5'-Nucleotidase C-terminal" evidence="1">
    <location>
        <begin position="78"/>
        <end position="212"/>
    </location>
</feature>
<gene>
    <name evidence="2" type="ORF">DSM01_1107</name>
    <name evidence="3" type="ORF">SAMN04487999_1812</name>
</gene>
<dbReference type="STRING" id="573501.SAMN04487999_1812"/>
<dbReference type="PRINTS" id="PR01607">
    <property type="entry name" value="APYRASEFAMLY"/>
</dbReference>
<reference evidence="3" key="1">
    <citation type="submission" date="2016-11" db="EMBL/GenBank/DDBJ databases">
        <authorList>
            <person name="Jaros S."/>
            <person name="Januszkiewicz K."/>
            <person name="Wedrychowicz H."/>
        </authorList>
    </citation>
    <scope>NUCLEOTIDE SEQUENCE [LARGE SCALE GENOMIC DNA]</scope>
    <source>
        <strain evidence="3">DSM 19859</strain>
    </source>
</reference>
<reference evidence="4" key="2">
    <citation type="submission" date="2016-11" db="EMBL/GenBank/DDBJ databases">
        <authorList>
            <person name="Varghese N."/>
            <person name="Submissions S."/>
        </authorList>
    </citation>
    <scope>NUCLEOTIDE SEQUENCE [LARGE SCALE GENOMIC DNA]</scope>
    <source>
        <strain evidence="4">DSM 19859</strain>
    </source>
</reference>
<evidence type="ECO:0000313" key="2">
    <source>
        <dbReference type="EMBL" id="RXG30357.1"/>
    </source>
</evidence>
<dbReference type="Gene3D" id="3.90.780.10">
    <property type="entry name" value="5'-Nucleotidase, C-terminal domain"/>
    <property type="match status" value="1"/>
</dbReference>
<organism evidence="3 4">
    <name type="scientific">Leeuwenhoekiella palythoae</name>
    <dbReference type="NCBI Taxonomy" id="573501"/>
    <lineage>
        <taxon>Bacteria</taxon>
        <taxon>Pseudomonadati</taxon>
        <taxon>Bacteroidota</taxon>
        <taxon>Flavobacteriia</taxon>
        <taxon>Flavobacteriales</taxon>
        <taxon>Flavobacteriaceae</taxon>
        <taxon>Leeuwenhoekiella</taxon>
    </lineage>
</organism>
<sequence length="249" mass="27501">MLRNFILLFLALHVFSCKDSQATLTHIDGKQIPITDSIKSDPAIVEYVAPFKARIDAEMSAVLAYAPQSLSKNDGPFNTALGNMMADAVLELSNPVFEKRTGNTIDAVLLNHGGIRSTLNAGDVTMRTAFDLMPFENSVVVVELTSDKVNEMFEYLKSGKAHPIAGMQISIDDDNNLVKATINGEPVKDGQTYFIATNDYLQQGGDGMTFFSDPVSMEVLDYKIRSILVDYFKTQDTIAPVRDNRFTKE</sequence>
<dbReference type="InterPro" id="IPR006179">
    <property type="entry name" value="5_nucleotidase/apyrase"/>
</dbReference>
<evidence type="ECO:0000313" key="3">
    <source>
        <dbReference type="EMBL" id="SHI05047.1"/>
    </source>
</evidence>
<dbReference type="Pfam" id="PF02872">
    <property type="entry name" value="5_nucleotid_C"/>
    <property type="match status" value="1"/>
</dbReference>
<keyword evidence="5" id="KW-1185">Reference proteome</keyword>
<dbReference type="PANTHER" id="PTHR11575:SF24">
    <property type="entry name" value="5'-NUCLEOTIDASE"/>
    <property type="match status" value="1"/>
</dbReference>
<dbReference type="SUPFAM" id="SSF55816">
    <property type="entry name" value="5'-nucleotidase (syn. UDP-sugar hydrolase), C-terminal domain"/>
    <property type="match status" value="1"/>
</dbReference>
<evidence type="ECO:0000259" key="1">
    <source>
        <dbReference type="Pfam" id="PF02872"/>
    </source>
</evidence>
<dbReference type="Proteomes" id="UP000184240">
    <property type="component" value="Unassembled WGS sequence"/>
</dbReference>
<name>A0A1M5XYZ2_9FLAO</name>
<dbReference type="InterPro" id="IPR008334">
    <property type="entry name" value="5'-Nucleotdase_C"/>
</dbReference>
<dbReference type="InterPro" id="IPR036907">
    <property type="entry name" value="5'-Nucleotdase_C_sf"/>
</dbReference>
<evidence type="ECO:0000313" key="5">
    <source>
        <dbReference type="Proteomes" id="UP000290037"/>
    </source>
</evidence>